<gene>
    <name evidence="15" type="ORF">SSLN_LOCUS2520</name>
</gene>
<keyword evidence="10 13" id="KW-0472">Membrane</keyword>
<comment type="caution">
    <text evidence="13">Lacks conserved residue(s) required for the propagation of feature annotation.</text>
</comment>
<evidence type="ECO:0000256" key="1">
    <source>
        <dbReference type="ARBA" id="ARBA00004477"/>
    </source>
</evidence>
<dbReference type="GO" id="GO:0051751">
    <property type="term" value="F:alpha-1,4-mannosyltransferase activity"/>
    <property type="evidence" value="ECO:0007669"/>
    <property type="project" value="InterPro"/>
</dbReference>
<keyword evidence="7 13" id="KW-0812">Transmembrane</keyword>
<dbReference type="AlphaFoldDB" id="A0A3P7C4A2"/>
<dbReference type="EMBL" id="UYSU01032274">
    <property type="protein sequence ID" value="VDL88905.1"/>
    <property type="molecule type" value="Genomic_DNA"/>
</dbReference>
<dbReference type="Pfam" id="PF05007">
    <property type="entry name" value="Mannosyl_trans"/>
    <property type="match status" value="1"/>
</dbReference>
<evidence type="ECO:0000256" key="12">
    <source>
        <dbReference type="ARBA" id="ARBA00093608"/>
    </source>
</evidence>
<evidence type="ECO:0000256" key="2">
    <source>
        <dbReference type="ARBA" id="ARBA00004687"/>
    </source>
</evidence>
<feature type="signal peptide" evidence="14">
    <location>
        <begin position="1"/>
        <end position="27"/>
    </location>
</feature>
<evidence type="ECO:0000256" key="11">
    <source>
        <dbReference type="ARBA" id="ARBA00093408"/>
    </source>
</evidence>
<dbReference type="GO" id="GO:0005789">
    <property type="term" value="C:endoplasmic reticulum membrane"/>
    <property type="evidence" value="ECO:0007669"/>
    <property type="project" value="UniProtKB-SubCell"/>
</dbReference>
<evidence type="ECO:0000256" key="10">
    <source>
        <dbReference type="ARBA" id="ARBA00023136"/>
    </source>
</evidence>
<comment type="function">
    <text evidence="11 13">Catalytic subunit of the glycosylphosphatidylinositol-mannosyltransferase I complex which catalyzes the transfer of the first mannose, via an alpha-1,4 bond from a dolichol-phosphate-mannose (Dol-P-Man) to the glucosaminyl acyl phosphatidylinositol (GlcN-(acyl)PI) intermediate to generate alpha-D-Man-(1-&gt;4)-alpha-D-GlcN-(1-&gt;6)-(1-radyl,2-acyl-sn-glycero-3-phospho)-2-acyl-inositol and participates in the sixth step of the glycosylphosphatidylinositol-anchor biosynthesis.</text>
</comment>
<keyword evidence="9 13" id="KW-1133">Transmembrane helix</keyword>
<keyword evidence="6 13" id="KW-0808">Transferase</keyword>
<dbReference type="InterPro" id="IPR007704">
    <property type="entry name" value="PIG-M"/>
</dbReference>
<dbReference type="STRING" id="70667.A0A3P7C4A2"/>
<evidence type="ECO:0000313" key="15">
    <source>
        <dbReference type="EMBL" id="VDL88905.1"/>
    </source>
</evidence>
<protein>
    <recommendedName>
        <fullName evidence="12 13">GPI alpha-1,4-mannosyltransferase I, catalytic subunit</fullName>
        <ecNumber evidence="13">2.4.1.-</ecNumber>
    </recommendedName>
    <alternativeName>
        <fullName evidence="13">GPI mannosyltransferase I</fullName>
    </alternativeName>
</protein>
<dbReference type="PANTHER" id="PTHR12886">
    <property type="entry name" value="PIG-M MANNOSYLTRANSFERASE"/>
    <property type="match status" value="1"/>
</dbReference>
<proteinExistence type="inferred from homology"/>
<dbReference type="GO" id="GO:0004376">
    <property type="term" value="F:GPI mannosyltransferase activity"/>
    <property type="evidence" value="ECO:0007669"/>
    <property type="project" value="InterPro"/>
</dbReference>
<dbReference type="UniPathway" id="UPA00196"/>
<evidence type="ECO:0000256" key="9">
    <source>
        <dbReference type="ARBA" id="ARBA00022989"/>
    </source>
</evidence>
<feature type="transmembrane region" description="Helical" evidence="13">
    <location>
        <begin position="440"/>
        <end position="463"/>
    </location>
</feature>
<comment type="similarity">
    <text evidence="3 13">Belongs to the PIGM family.</text>
</comment>
<dbReference type="OrthoDB" id="1741594at2759"/>
<feature type="transmembrane region" description="Helical" evidence="13">
    <location>
        <begin position="475"/>
        <end position="495"/>
    </location>
</feature>
<feature type="transmembrane region" description="Helical" evidence="13">
    <location>
        <begin position="358"/>
        <end position="379"/>
    </location>
</feature>
<dbReference type="EC" id="2.4.1.-" evidence="13"/>
<dbReference type="GO" id="GO:0006506">
    <property type="term" value="P:GPI anchor biosynthetic process"/>
    <property type="evidence" value="ECO:0007669"/>
    <property type="project" value="UniProtKB-UniPathway"/>
</dbReference>
<evidence type="ECO:0000256" key="5">
    <source>
        <dbReference type="ARBA" id="ARBA00022676"/>
    </source>
</evidence>
<keyword evidence="14" id="KW-0732">Signal</keyword>
<feature type="chain" id="PRO_5018194851" description="GPI alpha-1,4-mannosyltransferase I, catalytic subunit" evidence="14">
    <location>
        <begin position="28"/>
        <end position="520"/>
    </location>
</feature>
<evidence type="ECO:0000313" key="16">
    <source>
        <dbReference type="Proteomes" id="UP000275846"/>
    </source>
</evidence>
<accession>A0A3P7C4A2</accession>
<evidence type="ECO:0000256" key="6">
    <source>
        <dbReference type="ARBA" id="ARBA00022679"/>
    </source>
</evidence>
<feature type="transmembrane region" description="Helical" evidence="13">
    <location>
        <begin position="386"/>
        <end position="408"/>
    </location>
</feature>
<evidence type="ECO:0000256" key="7">
    <source>
        <dbReference type="ARBA" id="ARBA00022692"/>
    </source>
</evidence>
<comment type="pathway">
    <text evidence="2 13">Glycolipid biosynthesis; glycosylphosphatidylinositol-anchor biosynthesis.</text>
</comment>
<dbReference type="GO" id="GO:1990529">
    <property type="term" value="C:glycosylphosphatidylinositol-mannosyltransferase I complex"/>
    <property type="evidence" value="ECO:0007669"/>
    <property type="project" value="TreeGrafter"/>
</dbReference>
<keyword evidence="5 13" id="KW-0328">Glycosyltransferase</keyword>
<feature type="transmembrane region" description="Helical" evidence="13">
    <location>
        <begin position="252"/>
        <end position="285"/>
    </location>
</feature>
<evidence type="ECO:0000256" key="14">
    <source>
        <dbReference type="SAM" id="SignalP"/>
    </source>
</evidence>
<evidence type="ECO:0000256" key="3">
    <source>
        <dbReference type="ARBA" id="ARBA00011071"/>
    </source>
</evidence>
<evidence type="ECO:0000256" key="8">
    <source>
        <dbReference type="ARBA" id="ARBA00022824"/>
    </source>
</evidence>
<evidence type="ECO:0000256" key="13">
    <source>
        <dbReference type="RuleBase" id="RU365064"/>
    </source>
</evidence>
<sequence>MTDGPPSISPRLLRGAILLRLALLVFSVWQDQTRWPDGQLRFTDVDYDVFSDAARAMVRGEDIYEARPTYRYSPLIAGLLAPGYFLLTHCPEQYPLLRAALTYLAVSMGKLLFITADILCALVQCRIISVEGRKYLLTSSRSELPQHTLNWLIGFCWLFNPVTASVSVRGNAESVLGLAVLCCLLCVLQERIFLSGILFGLCIHLKLYPVIYAPIIYLMLCQHRLLIAISTPRRAVEGKSPANIAHHRWKRLLRVILVPCVAHWLFALATLISLGGLTAAGYYFYGWPFLNQAYFYHFTRVDFWHNFAPHFYPIYLFEGILSGAMATPTVYESSLFPLRLLPPALLAWFYDAPTLQRLYTLFKLFTFLPALILVPALAFKLRRRPSMAWFAITFAFVCTSQYFLWWLVLLPSALACVSVPRTEKAPTYTFLRVLGLNTGVVFWALPLLLLWFGGQAGWLLIAYFHEVHGGFWGRFLWLALWLASVLFLLINVYILHRLVGAASPEPSVYVPKVINQPPTQ</sequence>
<keyword evidence="16" id="KW-1185">Reference proteome</keyword>
<keyword evidence="4 13" id="KW-0337">GPI-anchor biosynthesis</keyword>
<name>A0A3P7C4A2_SCHSO</name>
<comment type="subcellular location">
    <subcellularLocation>
        <location evidence="1 13">Endoplasmic reticulum membrane</location>
        <topology evidence="1 13">Multi-pass membrane protein</topology>
    </subcellularLocation>
</comment>
<dbReference type="PANTHER" id="PTHR12886:SF0">
    <property type="entry name" value="GPI MANNOSYLTRANSFERASE 1"/>
    <property type="match status" value="1"/>
</dbReference>
<keyword evidence="8 13" id="KW-0256">Endoplasmic reticulum</keyword>
<evidence type="ECO:0000256" key="4">
    <source>
        <dbReference type="ARBA" id="ARBA00022502"/>
    </source>
</evidence>
<organism evidence="15 16">
    <name type="scientific">Schistocephalus solidus</name>
    <name type="common">Tapeworm</name>
    <dbReference type="NCBI Taxonomy" id="70667"/>
    <lineage>
        <taxon>Eukaryota</taxon>
        <taxon>Metazoa</taxon>
        <taxon>Spiralia</taxon>
        <taxon>Lophotrochozoa</taxon>
        <taxon>Platyhelminthes</taxon>
        <taxon>Cestoda</taxon>
        <taxon>Eucestoda</taxon>
        <taxon>Diphyllobothriidea</taxon>
        <taxon>Diphyllobothriidae</taxon>
        <taxon>Schistocephalus</taxon>
    </lineage>
</organism>
<dbReference type="Proteomes" id="UP000275846">
    <property type="component" value="Unassembled WGS sequence"/>
</dbReference>
<reference evidence="15 16" key="1">
    <citation type="submission" date="2018-11" db="EMBL/GenBank/DDBJ databases">
        <authorList>
            <consortium name="Pathogen Informatics"/>
        </authorList>
    </citation>
    <scope>NUCLEOTIDE SEQUENCE [LARGE SCALE GENOMIC DNA]</scope>
    <source>
        <strain evidence="15 16">NST_G2</strain>
    </source>
</reference>